<proteinExistence type="inferred from homology"/>
<dbReference type="InterPro" id="IPR054712">
    <property type="entry name" value="Cas3-like_dom"/>
</dbReference>
<dbReference type="InterPro" id="IPR027417">
    <property type="entry name" value="P-loop_NTPase"/>
</dbReference>
<dbReference type="InterPro" id="IPR050547">
    <property type="entry name" value="DEAD_box_RNA_helicases"/>
</dbReference>
<dbReference type="InterPro" id="IPR001650">
    <property type="entry name" value="Helicase_C-like"/>
</dbReference>
<dbReference type="InterPro" id="IPR006483">
    <property type="entry name" value="CRISPR-assoc_Cas3_HD"/>
</dbReference>
<sequence length="954" mass="104458">MGIPRELRVIWGKSKERAGGRLNLLLAHMLDTSAVAELLWDRFLSPATRDTLDRLAGGAGRGRRLFSWLCGVHDVGKATPAHQRLWPEGAALVQAAGLTWRESLVGAAAKRSRWRHDKAGGLILKEALETAGWRPERVDWVWPLIAGHHGVFPSLGGLREPRQARGEMRGKGAWPQTQRAVLDVFTRELGFSDVLDVEPESSPTRAFQLNLSGLIVMADWIASDERHFPGQGQEADLSLAAARKRAENAWQELGLRGGWGRLPVPGPEAFQDRFGYAPRAAQTMVAEAAHALASPGILVVEAPMGEGKTEAALMAAEILSARFGADGVFVGMPTQATSDPMFSRVRKWLRAVDPVLATQVALLHGKRSFNSEWKELLEGSGADPDGRFESVDDLGIDDHLYGIETAGCGLVERQAPAEWFLGGKRGLLSPFVVGTVDQLLYAATRTRHVMLRAAGLAGKVVVLDEVHACDVYMSQFLLEALRWLGQARVPVVLLSATLPPKQREQLVSAYLAGAASREEYVVEVSAPTGYPCVTGACLDKDGAPRFHLGSAPSWREEDLLVTVDTLAEALPQRNATREERTRLRSAADSAVVDLLDRELAGGGAALVIRNTVDRAQSLYLALQERFSASETRVLHARFTTADRAESAEEVLELLSPGGGRSESERLVVVATQVAEQSFDIDADLLITDLAPIDLLLQRLGRIHRHLATPRPQGLRQPRVYVTGFCPRRDVEPSFLYASEKIYGRHLLLRTAALLPSGGHQWSVPGNVPDLVKRVYDQDPELLPLSWREAGSAAAREQEENDLRRSDTAREFLLTRHGEHEKPTLAGLHYGGASSGDKEEQLQAAVRDGDESIEVVLVIRHGEGQPYRTLHGRTLSVNGDVAPELLDDVLGSTVRLPSSKGLSEAARDLTPLPAWYGHPWLRRARALVLDEDRRARLGDAQLCYDERLGLKEEVA</sequence>
<dbReference type="PROSITE" id="PS51192">
    <property type="entry name" value="HELICASE_ATP_BIND_1"/>
    <property type="match status" value="1"/>
</dbReference>
<dbReference type="CDD" id="cd09641">
    <property type="entry name" value="Cas3''_I"/>
    <property type="match status" value="1"/>
</dbReference>
<comment type="similarity">
    <text evidence="2">In the central section; belongs to the CRISPR-associated helicase Cas3 family.</text>
</comment>
<evidence type="ECO:0000256" key="8">
    <source>
        <dbReference type="ARBA" id="ARBA00022840"/>
    </source>
</evidence>
<comment type="caution">
    <text evidence="12">The sequence shown here is derived from an EMBL/GenBank/DDBJ whole genome shotgun (WGS) entry which is preliminary data.</text>
</comment>
<reference evidence="13" key="1">
    <citation type="journal article" date="2020" name="Syst. Appl. Microbiol.">
        <title>Streptomyces alkaliterrae sp. nov., isolated from an alkaline soil, and emended descriptions of Streptomyces alkaliphilus, Streptomyces calidiresistens and Streptomyces durbertensis.</title>
        <authorList>
            <person name="Swiecimska M."/>
            <person name="Golinska P."/>
            <person name="Nouioui I."/>
            <person name="Wypij M."/>
            <person name="Rai M."/>
            <person name="Sangal V."/>
            <person name="Goodfellow M."/>
        </authorList>
    </citation>
    <scope>NUCLEOTIDE SEQUENCE [LARGE SCALE GENOMIC DNA]</scope>
    <source>
        <strain evidence="13">DSM 104538</strain>
    </source>
</reference>
<evidence type="ECO:0000256" key="5">
    <source>
        <dbReference type="ARBA" id="ARBA00022741"/>
    </source>
</evidence>
<dbReference type="NCBIfam" id="TIGR01587">
    <property type="entry name" value="cas3_core"/>
    <property type="match status" value="1"/>
</dbReference>
<evidence type="ECO:0000256" key="4">
    <source>
        <dbReference type="ARBA" id="ARBA00022723"/>
    </source>
</evidence>
<dbReference type="PANTHER" id="PTHR47963">
    <property type="entry name" value="DEAD-BOX ATP-DEPENDENT RNA HELICASE 47, MITOCHONDRIAL"/>
    <property type="match status" value="1"/>
</dbReference>
<dbReference type="RefSeq" id="WP_182855690.1">
    <property type="nucleotide sequence ID" value="NZ_WMLF01000144.1"/>
</dbReference>
<keyword evidence="13" id="KW-1185">Reference proteome</keyword>
<evidence type="ECO:0000259" key="11">
    <source>
        <dbReference type="PROSITE" id="PS51643"/>
    </source>
</evidence>
<feature type="domain" description="HD Cas3-type" evidence="11">
    <location>
        <begin position="18"/>
        <end position="221"/>
    </location>
</feature>
<protein>
    <submittedName>
        <fullName evidence="12">CRISPR-associated helicase Cas3</fullName>
    </submittedName>
</protein>
<keyword evidence="7" id="KW-0347">Helicase</keyword>
<evidence type="ECO:0000256" key="9">
    <source>
        <dbReference type="ARBA" id="ARBA00023118"/>
    </source>
</evidence>
<dbReference type="Pfam" id="PF22590">
    <property type="entry name" value="Cas3-like_C_2"/>
    <property type="match status" value="1"/>
</dbReference>
<keyword evidence="6" id="KW-0378">Hydrolase</keyword>
<dbReference type="NCBIfam" id="TIGR01596">
    <property type="entry name" value="cas3_HD"/>
    <property type="match status" value="1"/>
</dbReference>
<evidence type="ECO:0000313" key="13">
    <source>
        <dbReference type="Proteomes" id="UP000766698"/>
    </source>
</evidence>
<dbReference type="Proteomes" id="UP000766698">
    <property type="component" value="Unassembled WGS sequence"/>
</dbReference>
<dbReference type="SUPFAM" id="SSF52540">
    <property type="entry name" value="P-loop containing nucleoside triphosphate hydrolases"/>
    <property type="match status" value="1"/>
</dbReference>
<keyword evidence="3" id="KW-0540">Nuclease</keyword>
<gene>
    <name evidence="12" type="primary">cas3</name>
    <name evidence="12" type="ORF">GL263_12245</name>
</gene>
<dbReference type="Pfam" id="PF18395">
    <property type="entry name" value="Cas3_C"/>
    <property type="match status" value="1"/>
</dbReference>
<keyword evidence="9" id="KW-0051">Antiviral defense</keyword>
<dbReference type="InterPro" id="IPR006474">
    <property type="entry name" value="Helicase_Cas3_CRISPR-ass_core"/>
</dbReference>
<dbReference type="PROSITE" id="PS51643">
    <property type="entry name" value="HD_CAS3"/>
    <property type="match status" value="1"/>
</dbReference>
<dbReference type="InterPro" id="IPR038257">
    <property type="entry name" value="CRISPR-assoc_Cas3_HD_sf"/>
</dbReference>
<dbReference type="InterPro" id="IPR041372">
    <property type="entry name" value="Cas3_C"/>
</dbReference>
<organism evidence="12 13">
    <name type="scientific">Streptomyces durbertensis</name>
    <dbReference type="NCBI Taxonomy" id="2448886"/>
    <lineage>
        <taxon>Bacteria</taxon>
        <taxon>Bacillati</taxon>
        <taxon>Actinomycetota</taxon>
        <taxon>Actinomycetes</taxon>
        <taxon>Kitasatosporales</taxon>
        <taxon>Streptomycetaceae</taxon>
        <taxon>Streptomyces</taxon>
    </lineage>
</organism>
<feature type="domain" description="Helicase ATP-binding" evidence="10">
    <location>
        <begin position="289"/>
        <end position="508"/>
    </location>
</feature>
<dbReference type="Gene3D" id="1.10.3210.30">
    <property type="match status" value="1"/>
</dbReference>
<evidence type="ECO:0000313" key="12">
    <source>
        <dbReference type="EMBL" id="MBB1244324.1"/>
    </source>
</evidence>
<name>A0ABR6EG66_9ACTN</name>
<evidence type="ECO:0000256" key="2">
    <source>
        <dbReference type="ARBA" id="ARBA00009046"/>
    </source>
</evidence>
<accession>A0ABR6EG66</accession>
<evidence type="ECO:0000256" key="6">
    <source>
        <dbReference type="ARBA" id="ARBA00022801"/>
    </source>
</evidence>
<dbReference type="InterPro" id="IPR014001">
    <property type="entry name" value="Helicase_ATP-bd"/>
</dbReference>
<keyword evidence="8" id="KW-0067">ATP-binding</keyword>
<dbReference type="Pfam" id="PF18019">
    <property type="entry name" value="Cas3_HD"/>
    <property type="match status" value="1"/>
</dbReference>
<evidence type="ECO:0000256" key="1">
    <source>
        <dbReference type="ARBA" id="ARBA00006847"/>
    </source>
</evidence>
<evidence type="ECO:0000256" key="7">
    <source>
        <dbReference type="ARBA" id="ARBA00022806"/>
    </source>
</evidence>
<evidence type="ECO:0000256" key="3">
    <source>
        <dbReference type="ARBA" id="ARBA00022722"/>
    </source>
</evidence>
<dbReference type="PANTHER" id="PTHR47963:SF9">
    <property type="entry name" value="CRISPR-ASSOCIATED ENDONUCLEASE_HELICASE CAS3"/>
    <property type="match status" value="1"/>
</dbReference>
<keyword evidence="4" id="KW-0479">Metal-binding</keyword>
<dbReference type="CDD" id="cd17930">
    <property type="entry name" value="DEXHc_cas3"/>
    <property type="match status" value="1"/>
</dbReference>
<comment type="similarity">
    <text evidence="1">In the N-terminal section; belongs to the CRISPR-associated nuclease Cas3-HD family.</text>
</comment>
<evidence type="ECO:0000259" key="10">
    <source>
        <dbReference type="PROSITE" id="PS51192"/>
    </source>
</evidence>
<keyword evidence="5" id="KW-0547">Nucleotide-binding</keyword>
<dbReference type="Gene3D" id="3.40.50.300">
    <property type="entry name" value="P-loop containing nucleotide triphosphate hydrolases"/>
    <property type="match status" value="2"/>
</dbReference>
<dbReference type="EMBL" id="WMLF01000144">
    <property type="protein sequence ID" value="MBB1244324.1"/>
    <property type="molecule type" value="Genomic_DNA"/>
</dbReference>
<dbReference type="SMART" id="SM00490">
    <property type="entry name" value="HELICc"/>
    <property type="match status" value="1"/>
</dbReference>